<dbReference type="InterPro" id="IPR008969">
    <property type="entry name" value="CarboxyPept-like_regulatory"/>
</dbReference>
<keyword evidence="3 10" id="KW-1134">Transmembrane beta strand</keyword>
<comment type="similarity">
    <text evidence="10 11">Belongs to the TonB-dependent receptor family.</text>
</comment>
<evidence type="ECO:0000256" key="3">
    <source>
        <dbReference type="ARBA" id="ARBA00022452"/>
    </source>
</evidence>
<dbReference type="SUPFAM" id="SSF56935">
    <property type="entry name" value="Porins"/>
    <property type="match status" value="1"/>
</dbReference>
<evidence type="ECO:0000259" key="14">
    <source>
        <dbReference type="Pfam" id="PF07715"/>
    </source>
</evidence>
<gene>
    <name evidence="15" type="ORF">KI659_12110</name>
</gene>
<dbReference type="EMBL" id="JAHCMY010000006">
    <property type="protein sequence ID" value="MBS9524754.1"/>
    <property type="molecule type" value="Genomic_DNA"/>
</dbReference>
<feature type="signal peptide" evidence="12">
    <location>
        <begin position="1"/>
        <end position="23"/>
    </location>
</feature>
<dbReference type="PANTHER" id="PTHR30069:SF29">
    <property type="entry name" value="HEMOGLOBIN AND HEMOGLOBIN-HAPTOGLOBIN-BINDING PROTEIN 1-RELATED"/>
    <property type="match status" value="1"/>
</dbReference>
<keyword evidence="9 10" id="KW-0998">Cell outer membrane</keyword>
<dbReference type="InterPro" id="IPR036942">
    <property type="entry name" value="Beta-barrel_TonB_sf"/>
</dbReference>
<dbReference type="GO" id="GO:0009279">
    <property type="term" value="C:cell outer membrane"/>
    <property type="evidence" value="ECO:0007669"/>
    <property type="project" value="UniProtKB-SubCell"/>
</dbReference>
<dbReference type="GO" id="GO:0015344">
    <property type="term" value="F:siderophore uptake transmembrane transporter activity"/>
    <property type="evidence" value="ECO:0007669"/>
    <property type="project" value="TreeGrafter"/>
</dbReference>
<dbReference type="InterPro" id="IPR039426">
    <property type="entry name" value="TonB-dep_rcpt-like"/>
</dbReference>
<keyword evidence="2 10" id="KW-0813">Transport</keyword>
<feature type="chain" id="PRO_5042873672" evidence="12">
    <location>
        <begin position="24"/>
        <end position="1049"/>
    </location>
</feature>
<dbReference type="Proteomes" id="UP001319104">
    <property type="component" value="Unassembled WGS sequence"/>
</dbReference>
<keyword evidence="4 10" id="KW-0812">Transmembrane</keyword>
<comment type="caution">
    <text evidence="15">The sequence shown here is derived from an EMBL/GenBank/DDBJ whole genome shotgun (WGS) entry which is preliminary data.</text>
</comment>
<name>A0AAP2CJ99_9BACT</name>
<evidence type="ECO:0000313" key="15">
    <source>
        <dbReference type="EMBL" id="MBS9524754.1"/>
    </source>
</evidence>
<dbReference type="Pfam" id="PF00593">
    <property type="entry name" value="TonB_dep_Rec_b-barrel"/>
    <property type="match status" value="1"/>
</dbReference>
<dbReference type="InterPro" id="IPR000531">
    <property type="entry name" value="Beta-barrel_TonB"/>
</dbReference>
<dbReference type="NCBIfam" id="TIGR04057">
    <property type="entry name" value="SusC_RagA_signa"/>
    <property type="match status" value="1"/>
</dbReference>
<evidence type="ECO:0000313" key="16">
    <source>
        <dbReference type="Proteomes" id="UP001319104"/>
    </source>
</evidence>
<evidence type="ECO:0000256" key="8">
    <source>
        <dbReference type="ARBA" id="ARBA00023170"/>
    </source>
</evidence>
<proteinExistence type="inferred from homology"/>
<dbReference type="Gene3D" id="2.60.40.1120">
    <property type="entry name" value="Carboxypeptidase-like, regulatory domain"/>
    <property type="match status" value="1"/>
</dbReference>
<evidence type="ECO:0000256" key="2">
    <source>
        <dbReference type="ARBA" id="ARBA00022448"/>
    </source>
</evidence>
<evidence type="ECO:0000256" key="5">
    <source>
        <dbReference type="ARBA" id="ARBA00022729"/>
    </source>
</evidence>
<keyword evidence="7 10" id="KW-0472">Membrane</keyword>
<comment type="subcellular location">
    <subcellularLocation>
        <location evidence="1 10">Cell outer membrane</location>
        <topology evidence="1 10">Multi-pass membrane protein</topology>
    </subcellularLocation>
</comment>
<evidence type="ECO:0000256" key="12">
    <source>
        <dbReference type="SAM" id="SignalP"/>
    </source>
</evidence>
<dbReference type="GO" id="GO:0044718">
    <property type="term" value="P:siderophore transmembrane transport"/>
    <property type="evidence" value="ECO:0007669"/>
    <property type="project" value="TreeGrafter"/>
</dbReference>
<dbReference type="InterPro" id="IPR012910">
    <property type="entry name" value="Plug_dom"/>
</dbReference>
<evidence type="ECO:0000256" key="9">
    <source>
        <dbReference type="ARBA" id="ARBA00023237"/>
    </source>
</evidence>
<accession>A0AAP2CJ99</accession>
<keyword evidence="6 11" id="KW-0798">TonB box</keyword>
<dbReference type="InterPro" id="IPR037066">
    <property type="entry name" value="Plug_dom_sf"/>
</dbReference>
<evidence type="ECO:0000259" key="13">
    <source>
        <dbReference type="Pfam" id="PF00593"/>
    </source>
</evidence>
<dbReference type="InterPro" id="IPR023997">
    <property type="entry name" value="TonB-dep_OMP_SusC/RagA_CS"/>
</dbReference>
<evidence type="ECO:0000256" key="11">
    <source>
        <dbReference type="RuleBase" id="RU003357"/>
    </source>
</evidence>
<dbReference type="Gene3D" id="2.170.130.10">
    <property type="entry name" value="TonB-dependent receptor, plug domain"/>
    <property type="match status" value="1"/>
</dbReference>
<feature type="domain" description="TonB-dependent receptor-like beta-barrel" evidence="13">
    <location>
        <begin position="417"/>
        <end position="1006"/>
    </location>
</feature>
<keyword evidence="8" id="KW-0675">Receptor</keyword>
<dbReference type="RefSeq" id="WP_213945613.1">
    <property type="nucleotide sequence ID" value="NZ_JAHBGI010000012.1"/>
</dbReference>
<dbReference type="AlphaFoldDB" id="A0AAP2CJ99"/>
<dbReference type="FunFam" id="2.60.40.1120:FF:000003">
    <property type="entry name" value="Outer membrane protein Omp121"/>
    <property type="match status" value="1"/>
</dbReference>
<evidence type="ECO:0000256" key="4">
    <source>
        <dbReference type="ARBA" id="ARBA00022692"/>
    </source>
</evidence>
<dbReference type="PANTHER" id="PTHR30069">
    <property type="entry name" value="TONB-DEPENDENT OUTER MEMBRANE RECEPTOR"/>
    <property type="match status" value="1"/>
</dbReference>
<organism evidence="15 16">
    <name type="scientific">Litoribacter ruber</name>
    <dbReference type="NCBI Taxonomy" id="702568"/>
    <lineage>
        <taxon>Bacteria</taxon>
        <taxon>Pseudomonadati</taxon>
        <taxon>Bacteroidota</taxon>
        <taxon>Cytophagia</taxon>
        <taxon>Cytophagales</taxon>
        <taxon>Cyclobacteriaceae</taxon>
        <taxon>Litoribacter</taxon>
    </lineage>
</organism>
<evidence type="ECO:0000256" key="7">
    <source>
        <dbReference type="ARBA" id="ARBA00023136"/>
    </source>
</evidence>
<keyword evidence="5 12" id="KW-0732">Signal</keyword>
<evidence type="ECO:0000256" key="10">
    <source>
        <dbReference type="PROSITE-ProRule" id="PRU01360"/>
    </source>
</evidence>
<keyword evidence="16" id="KW-1185">Reference proteome</keyword>
<dbReference type="InterPro" id="IPR023996">
    <property type="entry name" value="TonB-dep_OMP_SusC/RagA"/>
</dbReference>
<reference evidence="15 16" key="1">
    <citation type="submission" date="2021-05" db="EMBL/GenBank/DDBJ databases">
        <authorList>
            <person name="Zhang Z.D."/>
            <person name="Osman G."/>
        </authorList>
    </citation>
    <scope>NUCLEOTIDE SEQUENCE [LARGE SCALE GENOMIC DNA]</scope>
    <source>
        <strain evidence="15 16">KCTC 32217</strain>
    </source>
</reference>
<evidence type="ECO:0000256" key="1">
    <source>
        <dbReference type="ARBA" id="ARBA00004571"/>
    </source>
</evidence>
<dbReference type="NCBIfam" id="TIGR04056">
    <property type="entry name" value="OMP_RagA_SusC"/>
    <property type="match status" value="1"/>
</dbReference>
<protein>
    <submittedName>
        <fullName evidence="15">SusC/RagA family TonB-linked outer membrane protein</fullName>
    </submittedName>
</protein>
<feature type="domain" description="TonB-dependent receptor plug" evidence="14">
    <location>
        <begin position="119"/>
        <end position="240"/>
    </location>
</feature>
<dbReference type="SUPFAM" id="SSF49464">
    <property type="entry name" value="Carboxypeptidase regulatory domain-like"/>
    <property type="match status" value="1"/>
</dbReference>
<dbReference type="Gene3D" id="2.40.170.20">
    <property type="entry name" value="TonB-dependent receptor, beta-barrel domain"/>
    <property type="match status" value="1"/>
</dbReference>
<evidence type="ECO:0000256" key="6">
    <source>
        <dbReference type="ARBA" id="ARBA00023077"/>
    </source>
</evidence>
<dbReference type="PROSITE" id="PS52016">
    <property type="entry name" value="TONB_DEPENDENT_REC_3"/>
    <property type="match status" value="1"/>
</dbReference>
<dbReference type="Pfam" id="PF13715">
    <property type="entry name" value="CarbopepD_reg_2"/>
    <property type="match status" value="1"/>
</dbReference>
<sequence>MMQNCTKSVFFLMLFLLAIPSYAQITVTGKVTSQEDGGPLPGVSVLVQGSTTGAVTDLDGEYSIEVPSGDATLEFSFIGYTRQRVQVRNRSELNVVLVPDIAQLSEVVVTAFGIEQEKKALVSSTQEVKGRELQLSREPNMVDALNAKVAGVQVTRQGGSAGAASSIVIRGMSSISGENQPLFVVDGIPINNEYRTRSRSSSVDTPNRAIDINPNDIESMNVLKGPAATALYGIQAASGVVIITTKKGSRSDTQNLSVNFSSNTGVDRIMQNFPAQMTYAQGDRGVYGTTTFGHFGPPLSTLRFDGQSTYRDPRGNLVDMNDPNATNQMMDPVNNQDVFFQDGLTLDNSISISTGNKHSSFYVSLADFSQTGIIPNNEYNRRSFKVTGESSLTEKLRVTASANYVHSTSTRFGRGDNFSDVVQGSFRTPPSYDNSLGWLRPDGGQRAFRDNSPDNPFWTVNNNPYTDEVNRVIGFIQANYDPLDWLNIMYRIGTDVSSDKRNQQWAVGSFGGDALPGGRVQETTYNDRLLNSDLIITANTQLGEDFNLQGMVGQNFYSRSYRMQFFDGRNLAIPGLYRITNAQTNLVQDQFTELKQTAAVFSRVSLDFRNYAFLEATGRNEWTSTLLPPNNSFFYGSVGTGLVFTEALNIDQGFFSFGKLRASYSEAGRDTNPYRDQTYFGRSSVSGAWGGSLVFPLPSGVGGVQLAGLAGNPNLRPERNKTWEFGGEFRFAENRLGLDVTYYRERNVDQIIAVSEPGSTGFSSRWINAGTIENRGWEIVANASPFVGDFKWDIVANFSRNRNTVLDLPVDRYALAGFGNLRPSLIEGQPYGIFMGTGFLRDDQGNKIINENGYPQRVLPSDDNPSGDIIIGDPTPDFLLGLRNNLSYKNFLLTFLWDIRVGGDVANVTANWMRAQGIGEFTEDRGSQVIFRGVKGDGTPNDIPVVIDDARYYNNTTGNRDIAERFIEDGSWVRLRDITLTYQVPAAIANRLKMRNLDVSLYGRNLLLFTAYTGVDPETNLAGPNSSIGVDAFGTPTTRTVGINLSAQF</sequence>
<dbReference type="Pfam" id="PF07715">
    <property type="entry name" value="Plug"/>
    <property type="match status" value="1"/>
</dbReference>